<evidence type="ECO:0000256" key="19">
    <source>
        <dbReference type="SAM" id="Phobius"/>
    </source>
</evidence>
<comment type="similarity">
    <text evidence="5 18">Belongs to the CDS family.</text>
</comment>
<keyword evidence="16" id="KW-0594">Phospholipid biosynthesis</keyword>
<dbReference type="UniPathway" id="UPA00557">
    <property type="reaction ID" value="UER00614"/>
</dbReference>
<evidence type="ECO:0000256" key="18">
    <source>
        <dbReference type="RuleBase" id="RU003938"/>
    </source>
</evidence>
<feature type="transmembrane region" description="Helical" evidence="19">
    <location>
        <begin position="211"/>
        <end position="229"/>
    </location>
</feature>
<sequence>MLVRIITGIVGIGLAAFVIQAGGTLFAVCGLVLALGAWFEYCNAFDKKGYRPALVIGGLFVSAMCYAAYGGLDTGLLTMLSLGAVLVMFLLTVLLHGSFSVPSAAVSAAGVLYLGMSFAHLIGLRVMEHGMAPVETQLGVLEPGCALIWTALIGTWASDTFAYFAGSFLGRHKLCPSISPGKTVEGFVGGLIGTTASVAGLGVLFGFDVQMMAVLGLCICIIATLGDLVESVMKRYTGIKDSGHIIPGHGGIWDRFDSVIYTVPFVYYFVQFVALR</sequence>
<dbReference type="GO" id="GO:0005886">
    <property type="term" value="C:plasma membrane"/>
    <property type="evidence" value="ECO:0007669"/>
    <property type="project" value="UniProtKB-SubCell"/>
</dbReference>
<keyword evidence="12 18" id="KW-0548">Nucleotidyltransferase</keyword>
<dbReference type="PANTHER" id="PTHR46382:SF1">
    <property type="entry name" value="PHOSPHATIDATE CYTIDYLYLTRANSFERASE"/>
    <property type="match status" value="1"/>
</dbReference>
<evidence type="ECO:0000256" key="10">
    <source>
        <dbReference type="ARBA" id="ARBA00022679"/>
    </source>
</evidence>
<accession>A0A6I2UF92</accession>
<evidence type="ECO:0000256" key="2">
    <source>
        <dbReference type="ARBA" id="ARBA00004651"/>
    </source>
</evidence>
<protein>
    <recommendedName>
        <fullName evidence="7 18">Phosphatidate cytidylyltransferase</fullName>
        <ecNumber evidence="6 18">2.7.7.41</ecNumber>
    </recommendedName>
</protein>
<keyword evidence="17" id="KW-1208">Phospholipid metabolism</keyword>
<keyword evidence="14" id="KW-0443">Lipid metabolism</keyword>
<keyword evidence="10 18" id="KW-0808">Transferase</keyword>
<feature type="transmembrane region" description="Helical" evidence="19">
    <location>
        <begin position="104"/>
        <end position="126"/>
    </location>
</feature>
<gene>
    <name evidence="20" type="ORF">FYJ84_00160</name>
</gene>
<comment type="pathway">
    <text evidence="4">Lipid metabolism.</text>
</comment>
<evidence type="ECO:0000256" key="7">
    <source>
        <dbReference type="ARBA" id="ARBA00019373"/>
    </source>
</evidence>
<evidence type="ECO:0000256" key="12">
    <source>
        <dbReference type="ARBA" id="ARBA00022695"/>
    </source>
</evidence>
<dbReference type="EC" id="2.7.7.41" evidence="6 18"/>
<keyword evidence="15 19" id="KW-0472">Membrane</keyword>
<evidence type="ECO:0000256" key="13">
    <source>
        <dbReference type="ARBA" id="ARBA00022989"/>
    </source>
</evidence>
<evidence type="ECO:0000256" key="9">
    <source>
        <dbReference type="ARBA" id="ARBA00022516"/>
    </source>
</evidence>
<reference evidence="20 21" key="1">
    <citation type="submission" date="2019-08" db="EMBL/GenBank/DDBJ databases">
        <title>In-depth cultivation of the pig gut microbiome towards novel bacterial diversity and tailored functional studies.</title>
        <authorList>
            <person name="Wylensek D."/>
            <person name="Hitch T.C.A."/>
            <person name="Clavel T."/>
        </authorList>
    </citation>
    <scope>NUCLEOTIDE SEQUENCE [LARGE SCALE GENOMIC DNA]</scope>
    <source>
        <strain evidence="20 21">WCA-693-APC-5D-A</strain>
    </source>
</reference>
<dbReference type="PANTHER" id="PTHR46382">
    <property type="entry name" value="PHOSPHATIDATE CYTIDYLYLTRANSFERASE"/>
    <property type="match status" value="1"/>
</dbReference>
<evidence type="ECO:0000256" key="11">
    <source>
        <dbReference type="ARBA" id="ARBA00022692"/>
    </source>
</evidence>
<feature type="transmembrane region" description="Helical" evidence="19">
    <location>
        <begin position="6"/>
        <end position="39"/>
    </location>
</feature>
<dbReference type="GO" id="GO:0016024">
    <property type="term" value="P:CDP-diacylglycerol biosynthetic process"/>
    <property type="evidence" value="ECO:0007669"/>
    <property type="project" value="UniProtKB-UniPathway"/>
</dbReference>
<dbReference type="Pfam" id="PF01148">
    <property type="entry name" value="CTP_transf_1"/>
    <property type="match status" value="1"/>
</dbReference>
<evidence type="ECO:0000313" key="21">
    <source>
        <dbReference type="Proteomes" id="UP000433181"/>
    </source>
</evidence>
<evidence type="ECO:0000256" key="6">
    <source>
        <dbReference type="ARBA" id="ARBA00012487"/>
    </source>
</evidence>
<keyword evidence="11 18" id="KW-0812">Transmembrane</keyword>
<dbReference type="PROSITE" id="PS01315">
    <property type="entry name" value="CDS"/>
    <property type="match status" value="1"/>
</dbReference>
<comment type="catalytic activity">
    <reaction evidence="1 18">
        <text>a 1,2-diacyl-sn-glycero-3-phosphate + CTP + H(+) = a CDP-1,2-diacyl-sn-glycerol + diphosphate</text>
        <dbReference type="Rhea" id="RHEA:16229"/>
        <dbReference type="ChEBI" id="CHEBI:15378"/>
        <dbReference type="ChEBI" id="CHEBI:33019"/>
        <dbReference type="ChEBI" id="CHEBI:37563"/>
        <dbReference type="ChEBI" id="CHEBI:58332"/>
        <dbReference type="ChEBI" id="CHEBI:58608"/>
        <dbReference type="EC" id="2.7.7.41"/>
    </reaction>
</comment>
<dbReference type="InterPro" id="IPR000374">
    <property type="entry name" value="PC_trans"/>
</dbReference>
<evidence type="ECO:0000256" key="4">
    <source>
        <dbReference type="ARBA" id="ARBA00005189"/>
    </source>
</evidence>
<feature type="transmembrane region" description="Helical" evidence="19">
    <location>
        <begin position="51"/>
        <end position="69"/>
    </location>
</feature>
<evidence type="ECO:0000256" key="3">
    <source>
        <dbReference type="ARBA" id="ARBA00005119"/>
    </source>
</evidence>
<evidence type="ECO:0000256" key="8">
    <source>
        <dbReference type="ARBA" id="ARBA00022475"/>
    </source>
</evidence>
<feature type="transmembrane region" description="Helical" evidence="19">
    <location>
        <begin position="186"/>
        <end position="205"/>
    </location>
</feature>
<dbReference type="EMBL" id="VUNR01000001">
    <property type="protein sequence ID" value="MSU07416.1"/>
    <property type="molecule type" value="Genomic_DNA"/>
</dbReference>
<comment type="caution">
    <text evidence="20">The sequence shown here is derived from an EMBL/GenBank/DDBJ whole genome shotgun (WGS) entry which is preliminary data.</text>
</comment>
<dbReference type="Proteomes" id="UP000433181">
    <property type="component" value="Unassembled WGS sequence"/>
</dbReference>
<evidence type="ECO:0000256" key="1">
    <source>
        <dbReference type="ARBA" id="ARBA00001698"/>
    </source>
</evidence>
<evidence type="ECO:0000313" key="20">
    <source>
        <dbReference type="EMBL" id="MSU07416.1"/>
    </source>
</evidence>
<name>A0A6I2UF92_9FIRM</name>
<evidence type="ECO:0000256" key="16">
    <source>
        <dbReference type="ARBA" id="ARBA00023209"/>
    </source>
</evidence>
<keyword evidence="21" id="KW-1185">Reference proteome</keyword>
<evidence type="ECO:0000256" key="17">
    <source>
        <dbReference type="ARBA" id="ARBA00023264"/>
    </source>
</evidence>
<proteinExistence type="inferred from homology"/>
<evidence type="ECO:0000256" key="14">
    <source>
        <dbReference type="ARBA" id="ARBA00023098"/>
    </source>
</evidence>
<organism evidence="20 21">
    <name type="scientific">Anaerovibrio slackiae</name>
    <dbReference type="NCBI Taxonomy" id="2652309"/>
    <lineage>
        <taxon>Bacteria</taxon>
        <taxon>Bacillati</taxon>
        <taxon>Bacillota</taxon>
        <taxon>Negativicutes</taxon>
        <taxon>Selenomonadales</taxon>
        <taxon>Selenomonadaceae</taxon>
        <taxon>Anaerovibrio</taxon>
    </lineage>
</organism>
<evidence type="ECO:0000256" key="5">
    <source>
        <dbReference type="ARBA" id="ARBA00010185"/>
    </source>
</evidence>
<evidence type="ECO:0000256" key="15">
    <source>
        <dbReference type="ARBA" id="ARBA00023136"/>
    </source>
</evidence>
<keyword evidence="9" id="KW-0444">Lipid biosynthesis</keyword>
<comment type="subcellular location">
    <subcellularLocation>
        <location evidence="2">Cell membrane</location>
        <topology evidence="2">Multi-pass membrane protein</topology>
    </subcellularLocation>
</comment>
<dbReference type="GeneID" id="96777322"/>
<keyword evidence="13 19" id="KW-1133">Transmembrane helix</keyword>
<keyword evidence="8" id="KW-1003">Cell membrane</keyword>
<feature type="transmembrane region" description="Helical" evidence="19">
    <location>
        <begin position="146"/>
        <end position="165"/>
    </location>
</feature>
<dbReference type="AlphaFoldDB" id="A0A6I2UF92"/>
<dbReference type="GO" id="GO:0004605">
    <property type="term" value="F:phosphatidate cytidylyltransferase activity"/>
    <property type="evidence" value="ECO:0007669"/>
    <property type="project" value="UniProtKB-EC"/>
</dbReference>
<comment type="pathway">
    <text evidence="3 18">Phospholipid metabolism; CDP-diacylglycerol biosynthesis; CDP-diacylglycerol from sn-glycerol 3-phosphate: step 3/3.</text>
</comment>
<feature type="transmembrane region" description="Helical" evidence="19">
    <location>
        <begin position="75"/>
        <end position="97"/>
    </location>
</feature>
<dbReference type="RefSeq" id="WP_154404940.1">
    <property type="nucleotide sequence ID" value="NZ_VUNR01000001.1"/>
</dbReference>